<feature type="domain" description="HipA-like C-terminal" evidence="4">
    <location>
        <begin position="147"/>
        <end position="374"/>
    </location>
</feature>
<dbReference type="InterPro" id="IPR012893">
    <property type="entry name" value="HipA-like_C"/>
</dbReference>
<sequence length="411" mass="44535">MRLHVELCGQFIGELNGDERTFDFTPARAAIDHFGLGSRALSVAVPLVPRPNKAHAARRRNFFEELLSEGDQLEFMLAMAGLRRRDTLAFLGRFGRDIAGALQIWDADDPTEPQTPEARPVSEEDVHVLLTERAANPLANSGVQGKTSLAGMQPKIVLTQLDGRWHQVFGGFPSTHIVKPVVSSRPTEIFDEEYGARFTRALGVASFDTHLANFGGTDALVIQRFDRDLAVPGGRVHQEDFNQVLGAGGNQKYQMYGGIVNLKRIADVLRTHGEAGDMRQLAVITTLGVAISNLDMHAKNLGLLHHADGHIALAPAYDFVPHGLREGLDGKLALAVNKKYLHATVTRDDLVSELSWWGLRGAKSIVDDTLEQVQAVSAREEPVAQAAAGLAENTNATVQNLLDGRAAGAGS</sequence>
<gene>
    <name evidence="6" type="ORF">G6N77_01190</name>
</gene>
<proteinExistence type="inferred from homology"/>
<dbReference type="InterPro" id="IPR052028">
    <property type="entry name" value="HipA_Ser/Thr_kinase"/>
</dbReference>
<dbReference type="PANTHER" id="PTHR37419:SF1">
    <property type="entry name" value="SERINE_THREONINE-PROTEIN KINASE TOXIN HIPA"/>
    <property type="match status" value="1"/>
</dbReference>
<evidence type="ECO:0000313" key="7">
    <source>
        <dbReference type="Proteomes" id="UP000479226"/>
    </source>
</evidence>
<organism evidence="6 7">
    <name type="scientific">Arthrobacter silviterrae</name>
    <dbReference type="NCBI Taxonomy" id="2026658"/>
    <lineage>
        <taxon>Bacteria</taxon>
        <taxon>Bacillati</taxon>
        <taxon>Actinomycetota</taxon>
        <taxon>Actinomycetes</taxon>
        <taxon>Micrococcales</taxon>
        <taxon>Micrococcaceae</taxon>
        <taxon>Arthrobacter</taxon>
    </lineage>
</organism>
<evidence type="ECO:0000259" key="4">
    <source>
        <dbReference type="Pfam" id="PF07804"/>
    </source>
</evidence>
<keyword evidence="3" id="KW-0418">Kinase</keyword>
<dbReference type="Proteomes" id="UP000479226">
    <property type="component" value="Unassembled WGS sequence"/>
</dbReference>
<dbReference type="EMBL" id="JAAKZI010000001">
    <property type="protein sequence ID" value="NGN82082.1"/>
    <property type="molecule type" value="Genomic_DNA"/>
</dbReference>
<accession>A0ABX0DD27</accession>
<dbReference type="NCBIfam" id="TIGR03071">
    <property type="entry name" value="couple_hipA"/>
    <property type="match status" value="1"/>
</dbReference>
<dbReference type="RefSeq" id="WP_165180157.1">
    <property type="nucleotide sequence ID" value="NZ_JAAKZI010000001.1"/>
</dbReference>
<name>A0ABX0DD27_9MICC</name>
<comment type="caution">
    <text evidence="6">The sequence shown here is derived from an EMBL/GenBank/DDBJ whole genome shotgun (WGS) entry which is preliminary data.</text>
</comment>
<dbReference type="Pfam" id="PF07804">
    <property type="entry name" value="HipA_C"/>
    <property type="match status" value="1"/>
</dbReference>
<evidence type="ECO:0000313" key="6">
    <source>
        <dbReference type="EMBL" id="NGN82082.1"/>
    </source>
</evidence>
<dbReference type="Pfam" id="PF13657">
    <property type="entry name" value="Couple_hipA"/>
    <property type="match status" value="1"/>
</dbReference>
<reference evidence="6 7" key="1">
    <citation type="submission" date="2020-02" db="EMBL/GenBank/DDBJ databases">
        <title>Genome sequence of the type strain DSM 27180 of Arthrobacter silviterrae.</title>
        <authorList>
            <person name="Gao J."/>
            <person name="Sun J."/>
        </authorList>
    </citation>
    <scope>NUCLEOTIDE SEQUENCE [LARGE SCALE GENOMIC DNA]</scope>
    <source>
        <strain evidence="6 7">DSM 27180</strain>
    </source>
</reference>
<evidence type="ECO:0000256" key="3">
    <source>
        <dbReference type="ARBA" id="ARBA00022777"/>
    </source>
</evidence>
<feature type="domain" description="HipA N-terminal subdomain 1" evidence="5">
    <location>
        <begin position="3"/>
        <end position="104"/>
    </location>
</feature>
<evidence type="ECO:0000256" key="2">
    <source>
        <dbReference type="ARBA" id="ARBA00022679"/>
    </source>
</evidence>
<dbReference type="InterPro" id="IPR017508">
    <property type="entry name" value="HipA_N1"/>
</dbReference>
<evidence type="ECO:0000256" key="1">
    <source>
        <dbReference type="ARBA" id="ARBA00010164"/>
    </source>
</evidence>
<protein>
    <submittedName>
        <fullName evidence="6">Type II toxin-antitoxin system HipA family toxin</fullName>
    </submittedName>
</protein>
<keyword evidence="2" id="KW-0808">Transferase</keyword>
<evidence type="ECO:0000259" key="5">
    <source>
        <dbReference type="Pfam" id="PF13657"/>
    </source>
</evidence>
<keyword evidence="7" id="KW-1185">Reference proteome</keyword>
<comment type="similarity">
    <text evidence="1">Belongs to the HipA Ser/Thr kinase family.</text>
</comment>
<dbReference type="PANTHER" id="PTHR37419">
    <property type="entry name" value="SERINE/THREONINE-PROTEIN KINASE TOXIN HIPA"/>
    <property type="match status" value="1"/>
</dbReference>